<comment type="catalytic activity">
    <reaction evidence="1">
        <text>ATP + protein L-histidine = ADP + protein N-phospho-L-histidine.</text>
        <dbReference type="EC" id="2.7.13.3"/>
    </reaction>
</comment>
<evidence type="ECO:0000259" key="15">
    <source>
        <dbReference type="PROSITE" id="PS50109"/>
    </source>
</evidence>
<evidence type="ECO:0000256" key="3">
    <source>
        <dbReference type="ARBA" id="ARBA00012438"/>
    </source>
</evidence>
<gene>
    <name evidence="17" type="ORF">SOO65_16015</name>
</gene>
<comment type="subcellular location">
    <subcellularLocation>
        <location evidence="2">Cell membrane</location>
    </subcellularLocation>
</comment>
<feature type="domain" description="CHASE" evidence="16">
    <location>
        <begin position="77"/>
        <end position="244"/>
    </location>
</feature>
<dbReference type="GO" id="GO:0000155">
    <property type="term" value="F:phosphorelay sensor kinase activity"/>
    <property type="evidence" value="ECO:0007669"/>
    <property type="project" value="InterPro"/>
</dbReference>
<dbReference type="EC" id="2.7.13.3" evidence="3"/>
<keyword evidence="13 14" id="KW-0472">Membrane</keyword>
<dbReference type="Gene3D" id="3.30.565.10">
    <property type="entry name" value="Histidine kinase-like ATPase, C-terminal domain"/>
    <property type="match status" value="1"/>
</dbReference>
<keyword evidence="5" id="KW-0597">Phosphoprotein</keyword>
<evidence type="ECO:0000256" key="12">
    <source>
        <dbReference type="ARBA" id="ARBA00023012"/>
    </source>
</evidence>
<dbReference type="InterPro" id="IPR005467">
    <property type="entry name" value="His_kinase_dom"/>
</dbReference>
<evidence type="ECO:0000256" key="5">
    <source>
        <dbReference type="ARBA" id="ARBA00022553"/>
    </source>
</evidence>
<keyword evidence="4" id="KW-1003">Cell membrane</keyword>
<dbReference type="InterPro" id="IPR042240">
    <property type="entry name" value="CHASE_sf"/>
</dbReference>
<reference evidence="17 18" key="1">
    <citation type="submission" date="2023-11" db="EMBL/GenBank/DDBJ databases">
        <title>Peredibacter starrii A3.12.</title>
        <authorList>
            <person name="Mitchell R.J."/>
        </authorList>
    </citation>
    <scope>NUCLEOTIDE SEQUENCE [LARGE SCALE GENOMIC DNA]</scope>
    <source>
        <strain evidence="17 18">A3.12</strain>
    </source>
</reference>
<dbReference type="Proteomes" id="UP001324634">
    <property type="component" value="Chromosome"/>
</dbReference>
<dbReference type="Pfam" id="PF03924">
    <property type="entry name" value="CHASE"/>
    <property type="match status" value="1"/>
</dbReference>
<evidence type="ECO:0000256" key="14">
    <source>
        <dbReference type="SAM" id="Phobius"/>
    </source>
</evidence>
<keyword evidence="11 14" id="KW-1133">Transmembrane helix</keyword>
<name>A0AAX4HLW2_9BACT</name>
<dbReference type="RefSeq" id="WP_321392548.1">
    <property type="nucleotide sequence ID" value="NZ_CP139487.1"/>
</dbReference>
<dbReference type="PANTHER" id="PTHR43547">
    <property type="entry name" value="TWO-COMPONENT HISTIDINE KINASE"/>
    <property type="match status" value="1"/>
</dbReference>
<dbReference type="CDD" id="cd00075">
    <property type="entry name" value="HATPase"/>
    <property type="match status" value="1"/>
</dbReference>
<dbReference type="PROSITE" id="PS50839">
    <property type="entry name" value="CHASE"/>
    <property type="match status" value="1"/>
</dbReference>
<feature type="transmembrane region" description="Helical" evidence="14">
    <location>
        <begin position="12"/>
        <end position="35"/>
    </location>
</feature>
<dbReference type="InterPro" id="IPR006189">
    <property type="entry name" value="CHASE_dom"/>
</dbReference>
<evidence type="ECO:0000256" key="13">
    <source>
        <dbReference type="ARBA" id="ARBA00023136"/>
    </source>
</evidence>
<evidence type="ECO:0000256" key="1">
    <source>
        <dbReference type="ARBA" id="ARBA00000085"/>
    </source>
</evidence>
<feature type="domain" description="Histidine kinase" evidence="15">
    <location>
        <begin position="356"/>
        <end position="578"/>
    </location>
</feature>
<accession>A0AAX4HLW2</accession>
<keyword evidence="9" id="KW-0418">Kinase</keyword>
<dbReference type="PANTHER" id="PTHR43547:SF2">
    <property type="entry name" value="HYBRID SIGNAL TRANSDUCTION HISTIDINE KINASE C"/>
    <property type="match status" value="1"/>
</dbReference>
<evidence type="ECO:0000256" key="2">
    <source>
        <dbReference type="ARBA" id="ARBA00004236"/>
    </source>
</evidence>
<dbReference type="InterPro" id="IPR003594">
    <property type="entry name" value="HATPase_dom"/>
</dbReference>
<dbReference type="Gene3D" id="3.30.450.350">
    <property type="entry name" value="CHASE domain"/>
    <property type="match status" value="1"/>
</dbReference>
<dbReference type="GO" id="GO:0005886">
    <property type="term" value="C:plasma membrane"/>
    <property type="evidence" value="ECO:0007669"/>
    <property type="project" value="UniProtKB-SubCell"/>
</dbReference>
<dbReference type="SUPFAM" id="SSF47384">
    <property type="entry name" value="Homodimeric domain of signal transducing histidine kinase"/>
    <property type="match status" value="1"/>
</dbReference>
<dbReference type="AlphaFoldDB" id="A0AAX4HLW2"/>
<evidence type="ECO:0000256" key="4">
    <source>
        <dbReference type="ARBA" id="ARBA00022475"/>
    </source>
</evidence>
<dbReference type="CDD" id="cd00082">
    <property type="entry name" value="HisKA"/>
    <property type="match status" value="1"/>
</dbReference>
<dbReference type="SMART" id="SM00388">
    <property type="entry name" value="HisKA"/>
    <property type="match status" value="1"/>
</dbReference>
<evidence type="ECO:0000256" key="10">
    <source>
        <dbReference type="ARBA" id="ARBA00022840"/>
    </source>
</evidence>
<keyword evidence="10" id="KW-0067">ATP-binding</keyword>
<keyword evidence="18" id="KW-1185">Reference proteome</keyword>
<dbReference type="Pfam" id="PF02518">
    <property type="entry name" value="HATPase_c"/>
    <property type="match status" value="1"/>
</dbReference>
<keyword evidence="6" id="KW-0808">Transferase</keyword>
<keyword evidence="8" id="KW-0547">Nucleotide-binding</keyword>
<dbReference type="InterPro" id="IPR004358">
    <property type="entry name" value="Sig_transdc_His_kin-like_C"/>
</dbReference>
<dbReference type="InterPro" id="IPR036097">
    <property type="entry name" value="HisK_dim/P_sf"/>
</dbReference>
<dbReference type="InterPro" id="IPR036890">
    <property type="entry name" value="HATPase_C_sf"/>
</dbReference>
<feature type="transmembrane region" description="Helical" evidence="14">
    <location>
        <begin position="312"/>
        <end position="333"/>
    </location>
</feature>
<dbReference type="FunFam" id="3.30.565.10:FF:000023">
    <property type="entry name" value="PAS domain-containing sensor histidine kinase"/>
    <property type="match status" value="1"/>
</dbReference>
<evidence type="ECO:0000256" key="8">
    <source>
        <dbReference type="ARBA" id="ARBA00022741"/>
    </source>
</evidence>
<dbReference type="KEGG" id="psti:SOO65_16015"/>
<sequence length="579" mass="66872">MMPDLKKYKNLISFYGWLTLLIGLGITGMISYYIYSKNYHEDQMRFEYEADEIWKRIQFRMDRYEGALIQARAFFLSSDNVSRTEFHRYFEKTKLTERYPGIQALGLAVRIKKDDLKSHVKNIRKELPHYTVWPEDHRNEYYSILYIEPMDWRNQRAIGYDMYSEPVRHEAMKKAMLSGLPTVSGMVTLIQEAGSRQQPGFNLYVPYYKENVPLKTPTERANALIGFIYAPFRANDLFTSILSESKLNIDVEIFENGEMKAENLIFDFDGKPNFIHSEKVNKFRIVKHVTLNGHDFILHFVPLPSFRTTSDLAYPSMAAIIGLVISFLIFRIFMLTKKTQDVLQEAINARDEFFSIASHELKTPLTSLKLQAQLMKRTLDKNPPNFREKIFNLSDQSEKQTQRLERLVDDMLDISRIRTGRLTIQTERFNLCDMVTDVVGRMKEQFSVIPGGAPQTNYISCENAVGEWDKMRLEQVVTNLLSNAIKYGSEKEISIEVQATSDRVYIKVKDNGIGIPLEFRNKIFERFERASGTAKSITGLGLGLYISEQIVRSHGGRIWVESEVGKGSTFTVELPTIAG</sequence>
<evidence type="ECO:0000256" key="7">
    <source>
        <dbReference type="ARBA" id="ARBA00022692"/>
    </source>
</evidence>
<evidence type="ECO:0000256" key="6">
    <source>
        <dbReference type="ARBA" id="ARBA00022679"/>
    </source>
</evidence>
<proteinExistence type="predicted"/>
<organism evidence="17 18">
    <name type="scientific">Peredibacter starrii</name>
    <dbReference type="NCBI Taxonomy" id="28202"/>
    <lineage>
        <taxon>Bacteria</taxon>
        <taxon>Pseudomonadati</taxon>
        <taxon>Bdellovibrionota</taxon>
        <taxon>Bacteriovoracia</taxon>
        <taxon>Bacteriovoracales</taxon>
        <taxon>Bacteriovoracaceae</taxon>
        <taxon>Peredibacter</taxon>
    </lineage>
</organism>
<keyword evidence="7 14" id="KW-0812">Transmembrane</keyword>
<keyword evidence="12" id="KW-0902">Two-component regulatory system</keyword>
<dbReference type="EMBL" id="CP139487">
    <property type="protein sequence ID" value="WPU64201.1"/>
    <property type="molecule type" value="Genomic_DNA"/>
</dbReference>
<dbReference type="SUPFAM" id="SSF55874">
    <property type="entry name" value="ATPase domain of HSP90 chaperone/DNA topoisomerase II/histidine kinase"/>
    <property type="match status" value="1"/>
</dbReference>
<dbReference type="SMART" id="SM00387">
    <property type="entry name" value="HATPase_c"/>
    <property type="match status" value="1"/>
</dbReference>
<evidence type="ECO:0000313" key="17">
    <source>
        <dbReference type="EMBL" id="WPU64201.1"/>
    </source>
</evidence>
<evidence type="ECO:0000256" key="11">
    <source>
        <dbReference type="ARBA" id="ARBA00022989"/>
    </source>
</evidence>
<evidence type="ECO:0000259" key="16">
    <source>
        <dbReference type="PROSITE" id="PS50839"/>
    </source>
</evidence>
<evidence type="ECO:0000256" key="9">
    <source>
        <dbReference type="ARBA" id="ARBA00022777"/>
    </source>
</evidence>
<dbReference type="InterPro" id="IPR003661">
    <property type="entry name" value="HisK_dim/P_dom"/>
</dbReference>
<dbReference type="GO" id="GO:0005524">
    <property type="term" value="F:ATP binding"/>
    <property type="evidence" value="ECO:0007669"/>
    <property type="project" value="UniProtKB-KW"/>
</dbReference>
<dbReference type="PRINTS" id="PR00344">
    <property type="entry name" value="BCTRLSENSOR"/>
</dbReference>
<dbReference type="PROSITE" id="PS50109">
    <property type="entry name" value="HIS_KIN"/>
    <property type="match status" value="1"/>
</dbReference>
<protein>
    <recommendedName>
        <fullName evidence="3">histidine kinase</fullName>
        <ecNumber evidence="3">2.7.13.3</ecNumber>
    </recommendedName>
</protein>
<dbReference type="Pfam" id="PF00512">
    <property type="entry name" value="HisKA"/>
    <property type="match status" value="1"/>
</dbReference>
<dbReference type="SMART" id="SM01079">
    <property type="entry name" value="CHASE"/>
    <property type="match status" value="1"/>
</dbReference>
<evidence type="ECO:0000313" key="18">
    <source>
        <dbReference type="Proteomes" id="UP001324634"/>
    </source>
</evidence>
<dbReference type="Gene3D" id="1.10.287.130">
    <property type="match status" value="1"/>
</dbReference>